<dbReference type="RefSeq" id="WP_172667761.1">
    <property type="nucleotide sequence ID" value="NZ_DF968181.1"/>
</dbReference>
<dbReference type="InterPro" id="IPR029058">
    <property type="entry name" value="AB_hydrolase_fold"/>
</dbReference>
<evidence type="ECO:0000259" key="1">
    <source>
        <dbReference type="Pfam" id="PF12146"/>
    </source>
</evidence>
<dbReference type="Proteomes" id="UP000053370">
    <property type="component" value="Unassembled WGS sequence"/>
</dbReference>
<evidence type="ECO:0000313" key="3">
    <source>
        <dbReference type="Proteomes" id="UP000053370"/>
    </source>
</evidence>
<dbReference type="Gene3D" id="3.40.50.1820">
    <property type="entry name" value="alpha/beta hydrolase"/>
    <property type="match status" value="1"/>
</dbReference>
<dbReference type="InterPro" id="IPR050266">
    <property type="entry name" value="AB_hydrolase_sf"/>
</dbReference>
<protein>
    <submittedName>
        <fullName evidence="2">Pimeloyl-ACP methyl ester carboxylesterase</fullName>
    </submittedName>
</protein>
<accession>A0A0S7BXI5</accession>
<feature type="domain" description="Serine aminopeptidase S33" evidence="1">
    <location>
        <begin position="30"/>
        <end position="244"/>
    </location>
</feature>
<gene>
    <name evidence="2" type="ORF">ATC1_13989</name>
</gene>
<dbReference type="PRINTS" id="PR00111">
    <property type="entry name" value="ABHYDROLASE"/>
</dbReference>
<dbReference type="STRING" id="1678840.ATC1_13989"/>
<keyword evidence="3" id="KW-1185">Reference proteome</keyword>
<dbReference type="Pfam" id="PF12146">
    <property type="entry name" value="Hydrolase_4"/>
    <property type="match status" value="1"/>
</dbReference>
<dbReference type="AlphaFoldDB" id="A0A0S7BXI5"/>
<sequence length="268" mass="30974">MNTLKEGIIERDGVPIHFWTGGKADGPWLVFTHGATIDHHEWDQTIAIAEFSYHILTWDMRGHGQSRPGRFGLRQTVEDLKSILDYLKIKQAFFIGHSLGGNIHQEFVFSYPDRVKAMIFVGCTWNFQRLSKWESIQVKSAKWIFKLYPYQKLVDQSLELTAKSVESQNILRAAMGTLTKEELIQIMLEAVLCLHYEPGYVISKPLLLLVGDHDRTGNIRKIMPVWAKQEPDCRFYVVPNSLHAPNLDNPVFFQQHVFEFLKCFAEHS</sequence>
<dbReference type="InterPro" id="IPR000073">
    <property type="entry name" value="AB_hydrolase_1"/>
</dbReference>
<proteinExistence type="predicted"/>
<dbReference type="PANTHER" id="PTHR43798">
    <property type="entry name" value="MONOACYLGLYCEROL LIPASE"/>
    <property type="match status" value="1"/>
</dbReference>
<dbReference type="InterPro" id="IPR022742">
    <property type="entry name" value="Hydrolase_4"/>
</dbReference>
<organism evidence="2">
    <name type="scientific">Flexilinea flocculi</name>
    <dbReference type="NCBI Taxonomy" id="1678840"/>
    <lineage>
        <taxon>Bacteria</taxon>
        <taxon>Bacillati</taxon>
        <taxon>Chloroflexota</taxon>
        <taxon>Anaerolineae</taxon>
        <taxon>Anaerolineales</taxon>
        <taxon>Anaerolineaceae</taxon>
        <taxon>Flexilinea</taxon>
    </lineage>
</organism>
<dbReference type="EMBL" id="DF968181">
    <property type="protein sequence ID" value="GAP41007.1"/>
    <property type="molecule type" value="Genomic_DNA"/>
</dbReference>
<dbReference type="SUPFAM" id="SSF53474">
    <property type="entry name" value="alpha/beta-Hydrolases"/>
    <property type="match status" value="1"/>
</dbReference>
<evidence type="ECO:0000313" key="2">
    <source>
        <dbReference type="EMBL" id="GAP41007.1"/>
    </source>
</evidence>
<name>A0A0S7BXI5_9CHLR</name>
<reference evidence="2" key="1">
    <citation type="journal article" date="2015" name="Genome Announc.">
        <title>Draft Genome Sequence of Anaerolineae Strain TC1, a Novel Isolate from a Methanogenic Wastewater Treatment System.</title>
        <authorList>
            <person name="Matsuura N."/>
            <person name="Tourlousse D.M."/>
            <person name="Sun L."/>
            <person name="Toyonaga M."/>
            <person name="Kuroda K."/>
            <person name="Ohashi A."/>
            <person name="Cruz R."/>
            <person name="Yamaguchi T."/>
            <person name="Sekiguchi Y."/>
        </authorList>
    </citation>
    <scope>NUCLEOTIDE SEQUENCE [LARGE SCALE GENOMIC DNA]</scope>
    <source>
        <strain evidence="2">TC1</strain>
    </source>
</reference>